<protein>
    <recommendedName>
        <fullName evidence="3">Transcription factor domain-containing protein</fullName>
    </recommendedName>
</protein>
<dbReference type="PANTHER" id="PTHR37540:SF5">
    <property type="entry name" value="TRANSCRIPTION FACTOR DOMAIN-CONTAINING PROTEIN"/>
    <property type="match status" value="1"/>
</dbReference>
<gene>
    <name evidence="1" type="ORF">A1O5_06500</name>
</gene>
<name>W9WQH0_9EURO</name>
<dbReference type="GeneID" id="19191211"/>
<dbReference type="PANTHER" id="PTHR37540">
    <property type="entry name" value="TRANSCRIPTION FACTOR (ACR-2), PUTATIVE-RELATED-RELATED"/>
    <property type="match status" value="1"/>
</dbReference>
<evidence type="ECO:0008006" key="3">
    <source>
        <dbReference type="Google" id="ProtNLM"/>
    </source>
</evidence>
<dbReference type="OrthoDB" id="3469466at2759"/>
<sequence length="391" mass="44272">MSAILFSGSIHQEMRLYVEQSPANHMRLSRQLRLKGAAIKTLRDSLAGGVAFDQIDETIYAILCLAVNQNASLTDRRTPDGSNFDAPFLGVQWLTLYGTMDFDPTHFAAIRALVQRKGGIANLEAYSLGWLIFFAALMGAASRLSPPEFSPVTVHGEPYQYQNPLRLLRVFEMPYHFRLPRGGFHLFERTSIRPDIIQTFLDISEMSQAIQIYLADNRQSRALTDILDSRNDLMYRLLCLPDTLRGPLSLEENPAFAAQNQGMYHMLYLCARLAAQLYSLHVIFPIPTTASIRQTLIPDLLEKVAWFDNLRTVEGSQQLLLWVCVVTAVAVDDDDLDTRGWFVSRCRQLISGLGITTYDDLKDLLHLFGWIDSACDRGGFNIWNMTNIFTH</sequence>
<dbReference type="HOGENOM" id="CLU_015771_4_1_1"/>
<comment type="caution">
    <text evidence="1">The sequence shown here is derived from an EMBL/GenBank/DDBJ whole genome shotgun (WGS) entry which is preliminary data.</text>
</comment>
<dbReference type="Proteomes" id="UP000019471">
    <property type="component" value="Unassembled WGS sequence"/>
</dbReference>
<dbReference type="Pfam" id="PF11951">
    <property type="entry name" value="Fungal_trans_2"/>
    <property type="match status" value="1"/>
</dbReference>
<dbReference type="eggNOG" id="ENOG502SP01">
    <property type="taxonomic scope" value="Eukaryota"/>
</dbReference>
<accession>W9WQH0</accession>
<keyword evidence="2" id="KW-1185">Reference proteome</keyword>
<dbReference type="EMBL" id="AMGX01000009">
    <property type="protein sequence ID" value="EXJ70432.1"/>
    <property type="molecule type" value="Genomic_DNA"/>
</dbReference>
<reference evidence="1 2" key="1">
    <citation type="submission" date="2013-03" db="EMBL/GenBank/DDBJ databases">
        <title>The Genome Sequence of Cladophialophora psammophila CBS 110553.</title>
        <authorList>
            <consortium name="The Broad Institute Genomics Platform"/>
            <person name="Cuomo C."/>
            <person name="de Hoog S."/>
            <person name="Gorbushina A."/>
            <person name="Walker B."/>
            <person name="Young S.K."/>
            <person name="Zeng Q."/>
            <person name="Gargeya S."/>
            <person name="Fitzgerald M."/>
            <person name="Haas B."/>
            <person name="Abouelleil A."/>
            <person name="Allen A.W."/>
            <person name="Alvarado L."/>
            <person name="Arachchi H.M."/>
            <person name="Berlin A.M."/>
            <person name="Chapman S.B."/>
            <person name="Gainer-Dewar J."/>
            <person name="Goldberg J."/>
            <person name="Griggs A."/>
            <person name="Gujja S."/>
            <person name="Hansen M."/>
            <person name="Howarth C."/>
            <person name="Imamovic A."/>
            <person name="Ireland A."/>
            <person name="Larimer J."/>
            <person name="McCowan C."/>
            <person name="Murphy C."/>
            <person name="Pearson M."/>
            <person name="Poon T.W."/>
            <person name="Priest M."/>
            <person name="Roberts A."/>
            <person name="Saif S."/>
            <person name="Shea T."/>
            <person name="Sisk P."/>
            <person name="Sykes S."/>
            <person name="Wortman J."/>
            <person name="Nusbaum C."/>
            <person name="Birren B."/>
        </authorList>
    </citation>
    <scope>NUCLEOTIDE SEQUENCE [LARGE SCALE GENOMIC DNA]</scope>
    <source>
        <strain evidence="1 2">CBS 110553</strain>
    </source>
</reference>
<dbReference type="InterPro" id="IPR021858">
    <property type="entry name" value="Fun_TF"/>
</dbReference>
<proteinExistence type="predicted"/>
<dbReference type="AlphaFoldDB" id="W9WQH0"/>
<organism evidence="1 2">
    <name type="scientific">Cladophialophora psammophila CBS 110553</name>
    <dbReference type="NCBI Taxonomy" id="1182543"/>
    <lineage>
        <taxon>Eukaryota</taxon>
        <taxon>Fungi</taxon>
        <taxon>Dikarya</taxon>
        <taxon>Ascomycota</taxon>
        <taxon>Pezizomycotina</taxon>
        <taxon>Eurotiomycetes</taxon>
        <taxon>Chaetothyriomycetidae</taxon>
        <taxon>Chaetothyriales</taxon>
        <taxon>Herpotrichiellaceae</taxon>
        <taxon>Cladophialophora</taxon>
    </lineage>
</organism>
<evidence type="ECO:0000313" key="1">
    <source>
        <dbReference type="EMBL" id="EXJ70432.1"/>
    </source>
</evidence>
<dbReference type="RefSeq" id="XP_007745284.1">
    <property type="nucleotide sequence ID" value="XM_007747094.1"/>
</dbReference>
<evidence type="ECO:0000313" key="2">
    <source>
        <dbReference type="Proteomes" id="UP000019471"/>
    </source>
</evidence>